<sequence>MALPPWVDPWAGADIWDLAASPWAGVAPAQRGPAGRVQRDERGDVPEKCIRVHRLNGEVLEVSLTIQEANNLTSNRDLKQCLARHDCSMPGAPYFLCQIRLIHVDTGREIQDGSVNWEWLEKGSLQYVVIEADVMSVAFDEELIFSCKDLDLLLDPRLLISYAFRICKQRGQAFCEHVFGAWVLAMRSLPHTEVNHVGSHFSGKTFLTRCLALLHAVDRDAEDIMRDEYRGAAVRFHLDVSDFHDKRWPGEPFEDFLHEIFAGLIIELVREKMDVGTVEKTFLFHKCETDKINLWKLVRGEKYPYRNRPSGCSGGLRFGLGADLMIALIDKGLPRWCWAGCLGPFNDNLLQHIIEPATIGAAMDGKDAAKGRLCIYLAQKLRVEELCHRNQDGRSALSYAEEFAEHFESRPFQWRPPWMLQRPDQAVWIQVRDVIRQEMEARVRAFQGDLPALVELTRSVRAGLDGDLAVCTEAFADCVSSF</sequence>
<evidence type="ECO:0000313" key="1">
    <source>
        <dbReference type="EMBL" id="CAE7387567.1"/>
    </source>
</evidence>
<accession>A0A812QJY2</accession>
<proteinExistence type="predicted"/>
<keyword evidence="2" id="KW-1185">Reference proteome</keyword>
<evidence type="ECO:0000313" key="2">
    <source>
        <dbReference type="Proteomes" id="UP000604046"/>
    </source>
</evidence>
<gene>
    <name evidence="1" type="primary">FCPE</name>
    <name evidence="1" type="ORF">SNAT2548_LOCUS21135</name>
</gene>
<dbReference type="AlphaFoldDB" id="A0A812QJY2"/>
<reference evidence="1" key="1">
    <citation type="submission" date="2021-02" db="EMBL/GenBank/DDBJ databases">
        <authorList>
            <person name="Dougan E. K."/>
            <person name="Rhodes N."/>
            <person name="Thang M."/>
            <person name="Chan C."/>
        </authorList>
    </citation>
    <scope>NUCLEOTIDE SEQUENCE</scope>
</reference>
<protein>
    <submittedName>
        <fullName evidence="1">FCPE protein</fullName>
    </submittedName>
</protein>
<organism evidence="1 2">
    <name type="scientific">Symbiodinium natans</name>
    <dbReference type="NCBI Taxonomy" id="878477"/>
    <lineage>
        <taxon>Eukaryota</taxon>
        <taxon>Sar</taxon>
        <taxon>Alveolata</taxon>
        <taxon>Dinophyceae</taxon>
        <taxon>Suessiales</taxon>
        <taxon>Symbiodiniaceae</taxon>
        <taxon>Symbiodinium</taxon>
    </lineage>
</organism>
<comment type="caution">
    <text evidence="1">The sequence shown here is derived from an EMBL/GenBank/DDBJ whole genome shotgun (WGS) entry which is preliminary data.</text>
</comment>
<dbReference type="Proteomes" id="UP000604046">
    <property type="component" value="Unassembled WGS sequence"/>
</dbReference>
<name>A0A812QJY2_9DINO</name>
<dbReference type="EMBL" id="CAJNDS010002236">
    <property type="protein sequence ID" value="CAE7387567.1"/>
    <property type="molecule type" value="Genomic_DNA"/>
</dbReference>